<dbReference type="AlphaFoldDB" id="A0A670JTC7"/>
<reference evidence="18" key="2">
    <citation type="submission" date="2025-08" db="UniProtKB">
        <authorList>
            <consortium name="Ensembl"/>
        </authorList>
    </citation>
    <scope>IDENTIFICATION</scope>
</reference>
<feature type="disulfide bond" evidence="16">
    <location>
        <begin position="43"/>
        <end position="56"/>
    </location>
</feature>
<evidence type="ECO:0000313" key="19">
    <source>
        <dbReference type="Proteomes" id="UP000472272"/>
    </source>
</evidence>
<keyword evidence="11" id="KW-0496">Mitochondrion</keyword>
<protein>
    <recommendedName>
        <fullName evidence="6">NADH dehydrogenase [ubiquinone] iron-sulfur protein 5</fullName>
    </recommendedName>
    <alternativeName>
        <fullName evidence="14">Complex I-15 kDa</fullName>
    </alternativeName>
    <alternativeName>
        <fullName evidence="15">NADH-ubiquinone oxidoreductase 15 kDa subunit</fullName>
    </alternativeName>
</protein>
<evidence type="ECO:0000256" key="7">
    <source>
        <dbReference type="ARBA" id="ARBA00022448"/>
    </source>
</evidence>
<evidence type="ECO:0000256" key="13">
    <source>
        <dbReference type="ARBA" id="ARBA00023157"/>
    </source>
</evidence>
<dbReference type="GO" id="GO:0032981">
    <property type="term" value="P:mitochondrial respiratory chain complex I assembly"/>
    <property type="evidence" value="ECO:0007669"/>
    <property type="project" value="Ensembl"/>
</dbReference>
<dbReference type="GeneTree" id="ENSGT00390000002919"/>
<evidence type="ECO:0000256" key="12">
    <source>
        <dbReference type="ARBA" id="ARBA00023136"/>
    </source>
</evidence>
<evidence type="ECO:0000256" key="9">
    <source>
        <dbReference type="ARBA" id="ARBA00022792"/>
    </source>
</evidence>
<evidence type="ECO:0000256" key="16">
    <source>
        <dbReference type="PIRSR" id="PIRSR619342-50"/>
    </source>
</evidence>
<feature type="region of interest" description="Disordered" evidence="17">
    <location>
        <begin position="85"/>
        <end position="106"/>
    </location>
</feature>
<evidence type="ECO:0000256" key="3">
    <source>
        <dbReference type="ARBA" id="ARBA00004637"/>
    </source>
</evidence>
<reference evidence="18" key="3">
    <citation type="submission" date="2025-09" db="UniProtKB">
        <authorList>
            <consortium name="Ensembl"/>
        </authorList>
    </citation>
    <scope>IDENTIFICATION</scope>
</reference>
<feature type="disulfide bond" evidence="16">
    <location>
        <begin position="33"/>
        <end position="66"/>
    </location>
</feature>
<evidence type="ECO:0000256" key="8">
    <source>
        <dbReference type="ARBA" id="ARBA00022660"/>
    </source>
</evidence>
<gene>
    <name evidence="18" type="primary">NDUFS5</name>
</gene>
<evidence type="ECO:0000256" key="1">
    <source>
        <dbReference type="ARBA" id="ARBA00003195"/>
    </source>
</evidence>
<evidence type="ECO:0000256" key="10">
    <source>
        <dbReference type="ARBA" id="ARBA00022982"/>
    </source>
</evidence>
<dbReference type="OMA" id="RQQRDKM"/>
<organism evidence="18 19">
    <name type="scientific">Podarcis muralis</name>
    <name type="common">Wall lizard</name>
    <name type="synonym">Lacerta muralis</name>
    <dbReference type="NCBI Taxonomy" id="64176"/>
    <lineage>
        <taxon>Eukaryota</taxon>
        <taxon>Metazoa</taxon>
        <taxon>Chordata</taxon>
        <taxon>Craniata</taxon>
        <taxon>Vertebrata</taxon>
        <taxon>Euteleostomi</taxon>
        <taxon>Lepidosauria</taxon>
        <taxon>Squamata</taxon>
        <taxon>Bifurcata</taxon>
        <taxon>Unidentata</taxon>
        <taxon>Episquamata</taxon>
        <taxon>Laterata</taxon>
        <taxon>Lacertibaenia</taxon>
        <taxon>Lacertidae</taxon>
        <taxon>Podarcis</taxon>
    </lineage>
</organism>
<dbReference type="InterPro" id="IPR019342">
    <property type="entry name" value="NADH_UbQ_OxRdtase_FeS-su5"/>
</dbReference>
<dbReference type="GO" id="GO:0005743">
    <property type="term" value="C:mitochondrial inner membrane"/>
    <property type="evidence" value="ECO:0007669"/>
    <property type="project" value="UniProtKB-SubCell"/>
</dbReference>
<dbReference type="Proteomes" id="UP000472272">
    <property type="component" value="Chromosome 8"/>
</dbReference>
<keyword evidence="10" id="KW-0249">Electron transport</keyword>
<evidence type="ECO:0000256" key="15">
    <source>
        <dbReference type="ARBA" id="ARBA00032739"/>
    </source>
</evidence>
<evidence type="ECO:0000256" key="5">
    <source>
        <dbReference type="ARBA" id="ARBA00011261"/>
    </source>
</evidence>
<evidence type="ECO:0000256" key="11">
    <source>
        <dbReference type="ARBA" id="ARBA00023128"/>
    </source>
</evidence>
<comment type="subunit">
    <text evidence="5">Mammalian complex I is composed of 45 different subunits. This is a component of the iron-sulfur (IP) fragment of the enzyme.</text>
</comment>
<reference evidence="18 19" key="1">
    <citation type="journal article" date="2019" name="Proc. Natl. Acad. Sci. U.S.A.">
        <title>Regulatory changes in pterin and carotenoid genes underlie balanced color polymorphisms in the wall lizard.</title>
        <authorList>
            <person name="Andrade P."/>
            <person name="Pinho C."/>
            <person name="Perez I de Lanuza G."/>
            <person name="Afonso S."/>
            <person name="Brejcha J."/>
            <person name="Rubin C.J."/>
            <person name="Wallerman O."/>
            <person name="Pereira P."/>
            <person name="Sabatino S.J."/>
            <person name="Bellati A."/>
            <person name="Pellitteri-Rosa D."/>
            <person name="Bosakova Z."/>
            <person name="Bunikis I."/>
            <person name="Carretero M.A."/>
            <person name="Feiner N."/>
            <person name="Marsik P."/>
            <person name="Pauperio F."/>
            <person name="Salvi D."/>
            <person name="Soler L."/>
            <person name="While G.M."/>
            <person name="Uller T."/>
            <person name="Font E."/>
            <person name="Andersson L."/>
            <person name="Carneiro M."/>
        </authorList>
    </citation>
    <scope>NUCLEOTIDE SEQUENCE</scope>
</reference>
<comment type="function">
    <text evidence="1">Accessory subunit of the mitochondrial membrane respiratory chain NADH dehydrogenase (Complex I), that is believed not to be involved in catalysis. Complex I functions in the transfer of electrons from NADH to the respiratory chain. The immediate electron acceptor for the enzyme is believed to be ubiquinone.</text>
</comment>
<dbReference type="CTD" id="4725"/>
<dbReference type="Pfam" id="PF10200">
    <property type="entry name" value="Ndufs5"/>
    <property type="match status" value="1"/>
</dbReference>
<name>A0A670JTC7_PODMU</name>
<keyword evidence="13 16" id="KW-1015">Disulfide bond</keyword>
<evidence type="ECO:0000256" key="6">
    <source>
        <dbReference type="ARBA" id="ARBA00013482"/>
    </source>
</evidence>
<evidence type="ECO:0000313" key="18">
    <source>
        <dbReference type="Ensembl" id="ENSPMRP00000026709.1"/>
    </source>
</evidence>
<keyword evidence="12" id="KW-0472">Membrane</keyword>
<evidence type="ECO:0000256" key="4">
    <source>
        <dbReference type="ARBA" id="ARBA00007372"/>
    </source>
</evidence>
<dbReference type="GO" id="GO:0005758">
    <property type="term" value="C:mitochondrial intermembrane space"/>
    <property type="evidence" value="ECO:0007669"/>
    <property type="project" value="UniProtKB-SubCell"/>
</dbReference>
<proteinExistence type="inferred from homology"/>
<dbReference type="Ensembl" id="ENSPMRT00000028337.1">
    <property type="protein sequence ID" value="ENSPMRP00000026709.1"/>
    <property type="gene ID" value="ENSPMRG00000017266.1"/>
</dbReference>
<dbReference type="RefSeq" id="XP_028594947.1">
    <property type="nucleotide sequence ID" value="XM_028739114.1"/>
</dbReference>
<keyword evidence="7" id="KW-0813">Transport</keyword>
<comment type="similarity">
    <text evidence="4">Belongs to the complex I NDUFS5 subunit family.</text>
</comment>
<keyword evidence="8" id="KW-0679">Respiratory chain</keyword>
<evidence type="ECO:0000256" key="14">
    <source>
        <dbReference type="ARBA" id="ARBA00031222"/>
    </source>
</evidence>
<evidence type="ECO:0000256" key="17">
    <source>
        <dbReference type="SAM" id="MobiDB-lite"/>
    </source>
</evidence>
<dbReference type="GeneID" id="114601696"/>
<dbReference type="PANTHER" id="PTHR15224">
    <property type="entry name" value="NADH DEHYDROGENASE [UBIQUINONE] IRON-SULFUR PROTEIN 5"/>
    <property type="match status" value="1"/>
</dbReference>
<sequence length="106" mass="12120">MPLLDLQNQLGIDVDRWLLVGSSKQPHKQATLCFAFQKEWLECSDGIGSVRAKKECQQEMEDLAECLSKKKMVKRMMAIQAQREKLIKEGKYTPPDNHSGKFDPTP</sequence>
<evidence type="ECO:0000256" key="2">
    <source>
        <dbReference type="ARBA" id="ARBA00004569"/>
    </source>
</evidence>
<keyword evidence="9" id="KW-0999">Mitochondrion inner membrane</keyword>
<dbReference type="PANTHER" id="PTHR15224:SF1">
    <property type="entry name" value="NADH DEHYDROGENASE [UBIQUINONE] IRON-SULFUR PROTEIN 5"/>
    <property type="match status" value="1"/>
</dbReference>
<dbReference type="GO" id="GO:0045271">
    <property type="term" value="C:respiratory chain complex I"/>
    <property type="evidence" value="ECO:0007669"/>
    <property type="project" value="Ensembl"/>
</dbReference>
<comment type="subcellular location">
    <subcellularLocation>
        <location evidence="3">Mitochondrion inner membrane</location>
        <topology evidence="3">Peripheral membrane protein</topology>
    </subcellularLocation>
    <subcellularLocation>
        <location evidence="2">Mitochondrion intermembrane space</location>
    </subcellularLocation>
</comment>
<accession>A0A670JTC7</accession>
<keyword evidence="19" id="KW-1185">Reference proteome</keyword>